<keyword evidence="5" id="KW-0121">Carboxypeptidase</keyword>
<evidence type="ECO:0000256" key="4">
    <source>
        <dbReference type="SAM" id="Phobius"/>
    </source>
</evidence>
<feature type="compositionally biased region" description="Low complexity" evidence="3">
    <location>
        <begin position="1"/>
        <end position="11"/>
    </location>
</feature>
<evidence type="ECO:0000256" key="2">
    <source>
        <dbReference type="ARBA" id="ARBA00022801"/>
    </source>
</evidence>
<keyword evidence="5" id="KW-0645">Protease</keyword>
<keyword evidence="2" id="KW-0378">Hydrolase</keyword>
<dbReference type="InterPro" id="IPR000667">
    <property type="entry name" value="Peptidase_S13"/>
</dbReference>
<name>A0A4P6DUM4_9BIFI</name>
<dbReference type="PRINTS" id="PR00922">
    <property type="entry name" value="DADACBPTASE3"/>
</dbReference>
<dbReference type="GO" id="GO:0000270">
    <property type="term" value="P:peptidoglycan metabolic process"/>
    <property type="evidence" value="ECO:0007669"/>
    <property type="project" value="TreeGrafter"/>
</dbReference>
<evidence type="ECO:0000313" key="5">
    <source>
        <dbReference type="EMBL" id="QAY33426.1"/>
    </source>
</evidence>
<dbReference type="PANTHER" id="PTHR30023">
    <property type="entry name" value="D-ALANYL-D-ALANINE CARBOXYPEPTIDASE"/>
    <property type="match status" value="1"/>
</dbReference>
<accession>A0A4P6DUM4</accession>
<feature type="transmembrane region" description="Helical" evidence="4">
    <location>
        <begin position="48"/>
        <end position="68"/>
    </location>
</feature>
<feature type="region of interest" description="Disordered" evidence="3">
    <location>
        <begin position="1"/>
        <end position="37"/>
    </location>
</feature>
<proteinExistence type="inferred from homology"/>
<dbReference type="PANTHER" id="PTHR30023:SF0">
    <property type="entry name" value="PENICILLIN-SENSITIVE CARBOXYPEPTIDASE A"/>
    <property type="match status" value="1"/>
</dbReference>
<sequence>MLGCCRSSPRSIRSRPCRSNRQSRQGGPVARRASHHRHRRAVAASRRIVTVAVSAVATVALGIGYVAGDLTDVVPGVLTLQAMRIPTVPAARTARAAGALLADADRSILVDAAAADALIDTFLGSEGVGSDVSIAIAGADGTVVAERNADIVREPASTLKTLTAVAAATVLDLSATLDTETYLIQQEGQTPTLVLKGNGDMLLGAGVSDPDHVNGRAGLGTLAAQSAAALRQRGIDRIRLVYDDTLFGGQRYPSRIEENNPDNLYYAPVSALAVDGGRNWNGDPPDDPDLYTGYAELSTQPAADAAATFATRLAENGITVDGEVTSGAAPQGQSPLTSVSSAQLNEIMAFMMRHSDNTLAEEFGRLTALAAGRENSPHGATQAVAATLQELGVDTAQLTMADCSGLAPGSSLSVRTLIGVQSRILAGGAGSVVAVALSVPGLIGTAASRLDDEAVAGLLRVKTGTLGTVTSMAGNVSRLNGGVLCFAVVVNNPENAWEAAHAVDVFMADLPGL</sequence>
<organism evidence="5 6">
    <name type="scientific">Bifidobacterium pullorum subsp. gallinarum</name>
    <dbReference type="NCBI Taxonomy" id="78344"/>
    <lineage>
        <taxon>Bacteria</taxon>
        <taxon>Bacillati</taxon>
        <taxon>Actinomycetota</taxon>
        <taxon>Actinomycetes</taxon>
        <taxon>Bifidobacteriales</taxon>
        <taxon>Bifidobacteriaceae</taxon>
        <taxon>Bifidobacterium</taxon>
    </lineage>
</organism>
<dbReference type="STRING" id="78344.BIGA_1464"/>
<reference evidence="5 6" key="1">
    <citation type="submission" date="2019-01" db="EMBL/GenBank/DDBJ databases">
        <title>Complete genome sequence of Bifidobacterium gallinarum CACC 514.</title>
        <authorList>
            <person name="Jung M."/>
        </authorList>
    </citation>
    <scope>NUCLEOTIDE SEQUENCE [LARGE SCALE GENOMIC DNA]</scope>
    <source>
        <strain evidence="5 6">CACC 514</strain>
    </source>
</reference>
<evidence type="ECO:0000256" key="3">
    <source>
        <dbReference type="SAM" id="MobiDB-lite"/>
    </source>
</evidence>
<keyword evidence="4" id="KW-0812">Transmembrane</keyword>
<dbReference type="Pfam" id="PF02113">
    <property type="entry name" value="Peptidase_S13"/>
    <property type="match status" value="2"/>
</dbReference>
<gene>
    <name evidence="5" type="ORF">ESN35_08425</name>
</gene>
<comment type="similarity">
    <text evidence="1">Belongs to the peptidase S13 family.</text>
</comment>
<dbReference type="Proteomes" id="UP000293589">
    <property type="component" value="Chromosome"/>
</dbReference>
<evidence type="ECO:0000256" key="1">
    <source>
        <dbReference type="ARBA" id="ARBA00006096"/>
    </source>
</evidence>
<dbReference type="GO" id="GO:0004185">
    <property type="term" value="F:serine-type carboxypeptidase activity"/>
    <property type="evidence" value="ECO:0007669"/>
    <property type="project" value="InterPro"/>
</dbReference>
<dbReference type="EMBL" id="CP035464">
    <property type="protein sequence ID" value="QAY33426.1"/>
    <property type="molecule type" value="Genomic_DNA"/>
</dbReference>
<evidence type="ECO:0000313" key="6">
    <source>
        <dbReference type="Proteomes" id="UP000293589"/>
    </source>
</evidence>
<keyword evidence="4" id="KW-0472">Membrane</keyword>
<keyword evidence="4" id="KW-1133">Transmembrane helix</keyword>
<protein>
    <submittedName>
        <fullName evidence="5">D-alanyl-D-alanine carboxypeptidase</fullName>
    </submittedName>
</protein>
<dbReference type="GO" id="GO:0006508">
    <property type="term" value="P:proteolysis"/>
    <property type="evidence" value="ECO:0007669"/>
    <property type="project" value="InterPro"/>
</dbReference>
<dbReference type="InterPro" id="IPR012338">
    <property type="entry name" value="Beta-lactam/transpept-like"/>
</dbReference>
<dbReference type="AlphaFoldDB" id="A0A4P6DUM4"/>
<dbReference type="KEGG" id="bgx:ESN35_08425"/>
<dbReference type="SUPFAM" id="SSF56601">
    <property type="entry name" value="beta-lactamase/transpeptidase-like"/>
    <property type="match status" value="1"/>
</dbReference>
<dbReference type="Gene3D" id="3.40.710.10">
    <property type="entry name" value="DD-peptidase/beta-lactamase superfamily"/>
    <property type="match status" value="2"/>
</dbReference>